<dbReference type="FunFam" id="3.80.10.10:FF:002340">
    <property type="entry name" value="Uncharacterized protein"/>
    <property type="match status" value="1"/>
</dbReference>
<sequence>MSSCSIENQNPNNSSPLNWSNLWSKNKKALDHVVSSTIRRRSFYRKPPPPPQRPSSPPPPPPPPRQPENLTVASPSPTIEQTLKNETLASDSPQISSQDYTSLLSDETLLRILSKLHHNSATISNSLVSKSWLNLNGRLVKSIRVFDWSFLTSGRIFSRFPNLIDVDLLHGSVVSNNHPAKNWGLSLGSEFGPFCINSDVFLQKSLDFRPATEVDFGLQTLCSVYPNLQRLVVVNCSEIGLLNVAERCRMMQELVLHSCNDQVLRSIAGFENLQILKLIGTVDGFYSSLVSDIGLTILAQGCKRLVKLELRGCEGSYDGIRAIGQCCQMLEELTVCDHRMDDGWLSALSYCENLKSLRLVSCKGIDRSPGLDEHLGCCRMLERLQLERCQLRDKQSLRAVFLVCRFAREMVVKDCWGLKDGMFLNAALCRRLKFLSLEGCSRLTTSGLESVVLSLKELENLRVISCKNIKEDEVTPALSTLFCNLKNLKWTPDNRSLLTMSLSGSGIGKRGGKFFKKLQI</sequence>
<evidence type="ECO:0000313" key="2">
    <source>
        <dbReference type="EMBL" id="KAK9075201.1"/>
    </source>
</evidence>
<dbReference type="GO" id="GO:0019005">
    <property type="term" value="C:SCF ubiquitin ligase complex"/>
    <property type="evidence" value="ECO:0007669"/>
    <property type="project" value="TreeGrafter"/>
</dbReference>
<dbReference type="SUPFAM" id="SSF52047">
    <property type="entry name" value="RNI-like"/>
    <property type="match status" value="1"/>
</dbReference>
<dbReference type="EMBL" id="JBCNJP010000007">
    <property type="protein sequence ID" value="KAK9075201.1"/>
    <property type="molecule type" value="Genomic_DNA"/>
</dbReference>
<feature type="compositionally biased region" description="Pro residues" evidence="1">
    <location>
        <begin position="46"/>
        <end position="66"/>
    </location>
</feature>
<dbReference type="PANTHER" id="PTHR13318">
    <property type="entry name" value="PARTNER OF PAIRED, ISOFORM B-RELATED"/>
    <property type="match status" value="1"/>
</dbReference>
<dbReference type="PANTHER" id="PTHR13318:SF249">
    <property type="entry name" value="LEUCINE-RICH REPEAT DOMAIN SUPERFAMILY"/>
    <property type="match status" value="1"/>
</dbReference>
<dbReference type="GO" id="GO:0031146">
    <property type="term" value="P:SCF-dependent proteasomal ubiquitin-dependent protein catabolic process"/>
    <property type="evidence" value="ECO:0007669"/>
    <property type="project" value="TreeGrafter"/>
</dbReference>
<protein>
    <submittedName>
        <fullName evidence="2">Uncharacterized protein</fullName>
    </submittedName>
</protein>
<dbReference type="InterPro" id="IPR036047">
    <property type="entry name" value="F-box-like_dom_sf"/>
</dbReference>
<feature type="region of interest" description="Disordered" evidence="1">
    <location>
        <begin position="1"/>
        <end position="73"/>
    </location>
</feature>
<dbReference type="Gene3D" id="3.80.10.10">
    <property type="entry name" value="Ribonuclease Inhibitor"/>
    <property type="match status" value="1"/>
</dbReference>
<dbReference type="InterPro" id="IPR032675">
    <property type="entry name" value="LRR_dom_sf"/>
</dbReference>
<reference evidence="2 3" key="1">
    <citation type="submission" date="2024-04" db="EMBL/GenBank/DDBJ databases">
        <title>The reference genome of an endangered Asteraceae, Deinandra increscens subsp. villosa, native to the Central Coast of California.</title>
        <authorList>
            <person name="Guilliams M."/>
            <person name="Hasenstab-Lehman K."/>
            <person name="Meyer R."/>
            <person name="Mcevoy S."/>
        </authorList>
    </citation>
    <scope>NUCLEOTIDE SEQUENCE [LARGE SCALE GENOMIC DNA]</scope>
    <source>
        <tissue evidence="2">Leaf</tissue>
    </source>
</reference>
<comment type="caution">
    <text evidence="2">The sequence shown here is derived from an EMBL/GenBank/DDBJ whole genome shotgun (WGS) entry which is preliminary data.</text>
</comment>
<proteinExistence type="predicted"/>
<name>A0AAP0DIH0_9ASTR</name>
<feature type="compositionally biased region" description="Low complexity" evidence="1">
    <location>
        <begin position="10"/>
        <end position="24"/>
    </location>
</feature>
<dbReference type="SUPFAM" id="SSF81383">
    <property type="entry name" value="F-box domain"/>
    <property type="match status" value="1"/>
</dbReference>
<gene>
    <name evidence="2" type="ORF">SSX86_003522</name>
</gene>
<accession>A0AAP0DIH0</accession>
<dbReference type="AlphaFoldDB" id="A0AAP0DIH0"/>
<dbReference type="Proteomes" id="UP001408789">
    <property type="component" value="Unassembled WGS sequence"/>
</dbReference>
<organism evidence="2 3">
    <name type="scientific">Deinandra increscens subsp. villosa</name>
    <dbReference type="NCBI Taxonomy" id="3103831"/>
    <lineage>
        <taxon>Eukaryota</taxon>
        <taxon>Viridiplantae</taxon>
        <taxon>Streptophyta</taxon>
        <taxon>Embryophyta</taxon>
        <taxon>Tracheophyta</taxon>
        <taxon>Spermatophyta</taxon>
        <taxon>Magnoliopsida</taxon>
        <taxon>eudicotyledons</taxon>
        <taxon>Gunneridae</taxon>
        <taxon>Pentapetalae</taxon>
        <taxon>asterids</taxon>
        <taxon>campanulids</taxon>
        <taxon>Asterales</taxon>
        <taxon>Asteraceae</taxon>
        <taxon>Asteroideae</taxon>
        <taxon>Heliantheae alliance</taxon>
        <taxon>Madieae</taxon>
        <taxon>Madiinae</taxon>
        <taxon>Deinandra</taxon>
    </lineage>
</organism>
<dbReference type="SMART" id="SM00367">
    <property type="entry name" value="LRR_CC"/>
    <property type="match status" value="4"/>
</dbReference>
<evidence type="ECO:0000256" key="1">
    <source>
        <dbReference type="SAM" id="MobiDB-lite"/>
    </source>
</evidence>
<keyword evidence="3" id="KW-1185">Reference proteome</keyword>
<evidence type="ECO:0000313" key="3">
    <source>
        <dbReference type="Proteomes" id="UP001408789"/>
    </source>
</evidence>
<dbReference type="InterPro" id="IPR006553">
    <property type="entry name" value="Leu-rich_rpt_Cys-con_subtyp"/>
</dbReference>